<dbReference type="Pfam" id="PF17927">
    <property type="entry name" value="Ins134_P3_kin_N"/>
    <property type="match status" value="1"/>
</dbReference>
<dbReference type="InterPro" id="IPR041429">
    <property type="entry name" value="ITPK1_N"/>
</dbReference>
<name>A0AAD8RR34_LOLMU</name>
<dbReference type="PANTHER" id="PTHR14217:SF2">
    <property type="entry name" value="INOSITOL-TETRAKISPHOSPHATE 1-KINASE 4"/>
    <property type="match status" value="1"/>
</dbReference>
<dbReference type="GO" id="GO:0005524">
    <property type="term" value="F:ATP binding"/>
    <property type="evidence" value="ECO:0007669"/>
    <property type="project" value="InterPro"/>
</dbReference>
<dbReference type="GO" id="GO:0047325">
    <property type="term" value="F:inositol-3,4,5,6-tetrakisphosphate 1-kinase activity"/>
    <property type="evidence" value="ECO:0007669"/>
    <property type="project" value="InterPro"/>
</dbReference>
<accession>A0AAD8RR34</accession>
<dbReference type="GO" id="GO:0052726">
    <property type="term" value="F:inositol-1,3,4-trisphosphate 5-kinase activity"/>
    <property type="evidence" value="ECO:0007669"/>
    <property type="project" value="InterPro"/>
</dbReference>
<dbReference type="InterPro" id="IPR008656">
    <property type="entry name" value="Inositol_tetrakis-P_1-kinase"/>
</dbReference>
<feature type="domain" description="Inositol-tetrakisphosphate 1-kinase N-terminal" evidence="1">
    <location>
        <begin position="14"/>
        <end position="70"/>
    </location>
</feature>
<reference evidence="2" key="1">
    <citation type="submission" date="2023-07" db="EMBL/GenBank/DDBJ databases">
        <title>A chromosome-level genome assembly of Lolium multiflorum.</title>
        <authorList>
            <person name="Chen Y."/>
            <person name="Copetti D."/>
            <person name="Kolliker R."/>
            <person name="Studer B."/>
        </authorList>
    </citation>
    <scope>NUCLEOTIDE SEQUENCE</scope>
    <source>
        <strain evidence="2">02402/16</strain>
        <tissue evidence="2">Leaf</tissue>
    </source>
</reference>
<evidence type="ECO:0000313" key="3">
    <source>
        <dbReference type="Proteomes" id="UP001231189"/>
    </source>
</evidence>
<dbReference type="GO" id="GO:0032957">
    <property type="term" value="P:inositol trisphosphate metabolic process"/>
    <property type="evidence" value="ECO:0007669"/>
    <property type="project" value="InterPro"/>
</dbReference>
<dbReference type="Proteomes" id="UP001231189">
    <property type="component" value="Unassembled WGS sequence"/>
</dbReference>
<protein>
    <recommendedName>
        <fullName evidence="1">Inositol-tetrakisphosphate 1-kinase N-terminal domain-containing protein</fullName>
    </recommendedName>
</protein>
<keyword evidence="3" id="KW-1185">Reference proteome</keyword>
<gene>
    <name evidence="2" type="ORF">QYE76_004643</name>
</gene>
<organism evidence="2 3">
    <name type="scientific">Lolium multiflorum</name>
    <name type="common">Italian ryegrass</name>
    <name type="synonym">Lolium perenne subsp. multiflorum</name>
    <dbReference type="NCBI Taxonomy" id="4521"/>
    <lineage>
        <taxon>Eukaryota</taxon>
        <taxon>Viridiplantae</taxon>
        <taxon>Streptophyta</taxon>
        <taxon>Embryophyta</taxon>
        <taxon>Tracheophyta</taxon>
        <taxon>Spermatophyta</taxon>
        <taxon>Magnoliopsida</taxon>
        <taxon>Liliopsida</taxon>
        <taxon>Poales</taxon>
        <taxon>Poaceae</taxon>
        <taxon>BOP clade</taxon>
        <taxon>Pooideae</taxon>
        <taxon>Poodae</taxon>
        <taxon>Poeae</taxon>
        <taxon>Poeae Chloroplast Group 2 (Poeae type)</taxon>
        <taxon>Loliodinae</taxon>
        <taxon>Loliinae</taxon>
        <taxon>Lolium</taxon>
    </lineage>
</organism>
<evidence type="ECO:0000259" key="1">
    <source>
        <dbReference type="Pfam" id="PF17927"/>
    </source>
</evidence>
<comment type="caution">
    <text evidence="2">The sequence shown here is derived from an EMBL/GenBank/DDBJ whole genome shotgun (WGS) entry which is preliminary data.</text>
</comment>
<dbReference type="GO" id="GO:0052725">
    <property type="term" value="F:inositol-1,3,4-trisphosphate 6-kinase activity"/>
    <property type="evidence" value="ECO:0007669"/>
    <property type="project" value="InterPro"/>
</dbReference>
<dbReference type="GO" id="GO:0000287">
    <property type="term" value="F:magnesium ion binding"/>
    <property type="evidence" value="ECO:0007669"/>
    <property type="project" value="InterPro"/>
</dbReference>
<evidence type="ECO:0000313" key="2">
    <source>
        <dbReference type="EMBL" id="KAK1630328.1"/>
    </source>
</evidence>
<dbReference type="EMBL" id="JAUUTY010000005">
    <property type="protein sequence ID" value="KAK1630328.1"/>
    <property type="molecule type" value="Genomic_DNA"/>
</dbReference>
<dbReference type="GO" id="GO:0005737">
    <property type="term" value="C:cytoplasm"/>
    <property type="evidence" value="ECO:0007669"/>
    <property type="project" value="TreeGrafter"/>
</dbReference>
<sequence>MAPAEQSPDHGYTIGYALQPSKVGSVFQPSLVALAAERGMRLVAIDASRPLAAQGPFHLIVHKLYDAPWRA</sequence>
<dbReference type="Gene3D" id="3.40.50.11370">
    <property type="match status" value="1"/>
</dbReference>
<proteinExistence type="predicted"/>
<dbReference type="PANTHER" id="PTHR14217">
    <property type="entry name" value="INOSITOL-TETRAKISPHOSPHATE 1-KINASE"/>
    <property type="match status" value="1"/>
</dbReference>
<dbReference type="AlphaFoldDB" id="A0AAD8RR34"/>